<evidence type="ECO:0000313" key="6">
    <source>
        <dbReference type="Proteomes" id="UP000735302"/>
    </source>
</evidence>
<dbReference type="SUPFAM" id="SSF48371">
    <property type="entry name" value="ARM repeat"/>
    <property type="match status" value="1"/>
</dbReference>
<dbReference type="EMBL" id="BLXT01008183">
    <property type="protein sequence ID" value="GFO46254.1"/>
    <property type="molecule type" value="Genomic_DNA"/>
</dbReference>
<dbReference type="Proteomes" id="UP000735302">
    <property type="component" value="Unassembled WGS sequence"/>
</dbReference>
<feature type="domain" description="TIR" evidence="4">
    <location>
        <begin position="957"/>
        <end position="1070"/>
    </location>
</feature>
<sequence length="1147" mass="131566">METLINKANFCHDNKDEADKFEETVRKWYSSKEDKCALADGVKALTALADALSGKTVPQHETHGWKQAESAYEAIQRMMSDLKDANKATEKNLQEAYYNFILQMGSRSLASIHTKIIKECISGRDADMQEYVKTLPKVTLKPLVAICTRPLAGEPQAKQEQVYRLYAQCIKGLLKDLLEERGLVEEFPVEFFDLLMVVSASKLRGEGNEEFLKDCFRNSLGFFRAWPREDVKNKKPPFNEMLHKFEKGINNLPMMYLDGDYPYYIADAMKSMYAKNRQHSKQWLKLIGPLLKRPCANTLRAADIISYAANGLEWKGQSELAGEVFKAATAVKIPDYKDITNTKKKLEKRESFIEHLKCLLKSIMEGLKRAKLLTNFGAESLYICARYLQVASESEQLKRFVEELSETIVVNVKDPKGKKAVIDSMKTVLKICKNQDYPWVDDWLFQRAVKEVVRSCCRDIKDPRHLTDEDLSVFVSVCEECLRHDVLNPHTGEFSSSHYIIFMEIMQNLFTWLKTLDKFELAKGLIDPIFETFTTEEPLVFTLNSRYFGDLSEEPSGLKLFAPYMDRFLKLLVETENSDLARTLYQVYPANPKSIRNYMKPLMALFVDSNDDSVVQFLAMVFHQASKSVPEAFTAENAEQLIDKCASNLNQQSYILLILQELCKRRPEIMVTHADILMDKSKWNNMLKTWLYDMVTALALYDERVAPKALDYLLEAARTDQEKGNLLSSLNSARQIGFKYKELIKARRNKVEQLQVLDPDGQNMRQTILDMIDGKTSEEVMKQLEEQQADIVGLVGRVEETEEAVVEMKNDISQQGMDLDTVKKDVNEHGQRLDQVEETVEDTVAKVEEIDQKTLSHAPYWSRDVSKLLNPATDHDWKLLSSRLGYSNDDIRGWAQQADPGMAMLNEWYATRKTSEATLAVLTQLQEMNRQDAAIIVENAMKSAESVVEDEEFEYASPPPVFISYQWGHQPEARLLQKHLEMAGYQCWLDLGQMGGGDKLFEKIDSGIRAAKVVISCVTDKYAKSPNCNREVNLSVNLKKVMIPLLMEKCTWPPPGSMGPIFSEYLFIRFYQRAGEELPGDRYWPEDKFQELLMQLNAMGLPPDENQIEPVYRDWWMPKVQEIKIDKSKTKDGGIKSKQDITNEDKK</sequence>
<dbReference type="SMART" id="SM00005">
    <property type="entry name" value="DEATH"/>
    <property type="match status" value="1"/>
</dbReference>
<gene>
    <name evidence="5" type="ORF">PoB_007275900</name>
</gene>
<dbReference type="Gene3D" id="3.40.50.10140">
    <property type="entry name" value="Toll/interleukin-1 receptor homology (TIR) domain"/>
    <property type="match status" value="1"/>
</dbReference>
<feature type="region of interest" description="Disordered" evidence="2">
    <location>
        <begin position="1127"/>
        <end position="1147"/>
    </location>
</feature>
<protein>
    <recommendedName>
        <fullName evidence="7">Death domain-containing protein</fullName>
    </recommendedName>
</protein>
<dbReference type="PANTHER" id="PTHR47508">
    <property type="entry name" value="SAM DOMAIN-CONTAINING PROTEIN-RELATED"/>
    <property type="match status" value="1"/>
</dbReference>
<proteinExistence type="predicted"/>
<feature type="coiled-coil region" evidence="1">
    <location>
        <begin position="784"/>
        <end position="853"/>
    </location>
</feature>
<reference evidence="5 6" key="1">
    <citation type="journal article" date="2021" name="Elife">
        <title>Chloroplast acquisition without the gene transfer in kleptoplastic sea slugs, Plakobranchus ocellatus.</title>
        <authorList>
            <person name="Maeda T."/>
            <person name="Takahashi S."/>
            <person name="Yoshida T."/>
            <person name="Shimamura S."/>
            <person name="Takaki Y."/>
            <person name="Nagai Y."/>
            <person name="Toyoda A."/>
            <person name="Suzuki Y."/>
            <person name="Arimoto A."/>
            <person name="Ishii H."/>
            <person name="Satoh N."/>
            <person name="Nishiyama T."/>
            <person name="Hasebe M."/>
            <person name="Maruyama T."/>
            <person name="Minagawa J."/>
            <person name="Obokata J."/>
            <person name="Shigenobu S."/>
        </authorList>
    </citation>
    <scope>NUCLEOTIDE SEQUENCE [LARGE SCALE GENOMIC DNA]</scope>
</reference>
<dbReference type="PANTHER" id="PTHR47508:SF1">
    <property type="entry name" value="NON-SPECIFIC SERINE_THREONINE PROTEIN KINASE"/>
    <property type="match status" value="1"/>
</dbReference>
<dbReference type="SUPFAM" id="SSF47986">
    <property type="entry name" value="DEATH domain"/>
    <property type="match status" value="1"/>
</dbReference>
<dbReference type="InterPro" id="IPR000157">
    <property type="entry name" value="TIR_dom"/>
</dbReference>
<evidence type="ECO:0000256" key="1">
    <source>
        <dbReference type="SAM" id="Coils"/>
    </source>
</evidence>
<evidence type="ECO:0000259" key="3">
    <source>
        <dbReference type="PROSITE" id="PS50017"/>
    </source>
</evidence>
<dbReference type="Gene3D" id="1.10.533.10">
    <property type="entry name" value="Death Domain, Fas"/>
    <property type="match status" value="1"/>
</dbReference>
<name>A0AAV4DPV4_9GAST</name>
<keyword evidence="1" id="KW-0175">Coiled coil</keyword>
<dbReference type="InterPro" id="IPR016024">
    <property type="entry name" value="ARM-type_fold"/>
</dbReference>
<dbReference type="GO" id="GO:0007165">
    <property type="term" value="P:signal transduction"/>
    <property type="evidence" value="ECO:0007669"/>
    <property type="project" value="InterPro"/>
</dbReference>
<dbReference type="PROSITE" id="PS50104">
    <property type="entry name" value="TIR"/>
    <property type="match status" value="1"/>
</dbReference>
<organism evidence="5 6">
    <name type="scientific">Plakobranchus ocellatus</name>
    <dbReference type="NCBI Taxonomy" id="259542"/>
    <lineage>
        <taxon>Eukaryota</taxon>
        <taxon>Metazoa</taxon>
        <taxon>Spiralia</taxon>
        <taxon>Lophotrochozoa</taxon>
        <taxon>Mollusca</taxon>
        <taxon>Gastropoda</taxon>
        <taxon>Heterobranchia</taxon>
        <taxon>Euthyneura</taxon>
        <taxon>Panpulmonata</taxon>
        <taxon>Sacoglossa</taxon>
        <taxon>Placobranchoidea</taxon>
        <taxon>Plakobranchidae</taxon>
        <taxon>Plakobranchus</taxon>
    </lineage>
</organism>
<comment type="caution">
    <text evidence="5">The sequence shown here is derived from an EMBL/GenBank/DDBJ whole genome shotgun (WGS) entry which is preliminary data.</text>
</comment>
<dbReference type="Pfam" id="PF00531">
    <property type="entry name" value="Death"/>
    <property type="match status" value="1"/>
</dbReference>
<dbReference type="Pfam" id="PF13676">
    <property type="entry name" value="TIR_2"/>
    <property type="match status" value="1"/>
</dbReference>
<dbReference type="InterPro" id="IPR000488">
    <property type="entry name" value="Death_dom"/>
</dbReference>
<dbReference type="SUPFAM" id="SSF52200">
    <property type="entry name" value="Toll/Interleukin receptor TIR domain"/>
    <property type="match status" value="1"/>
</dbReference>
<evidence type="ECO:0000256" key="2">
    <source>
        <dbReference type="SAM" id="MobiDB-lite"/>
    </source>
</evidence>
<feature type="non-terminal residue" evidence="5">
    <location>
        <position position="1147"/>
    </location>
</feature>
<evidence type="ECO:0008006" key="7">
    <source>
        <dbReference type="Google" id="ProtNLM"/>
    </source>
</evidence>
<feature type="domain" description="Death" evidence="3">
    <location>
        <begin position="876"/>
        <end position="941"/>
    </location>
</feature>
<dbReference type="AlphaFoldDB" id="A0AAV4DPV4"/>
<evidence type="ECO:0000313" key="5">
    <source>
        <dbReference type="EMBL" id="GFO46254.1"/>
    </source>
</evidence>
<dbReference type="PROSITE" id="PS50017">
    <property type="entry name" value="DEATH_DOMAIN"/>
    <property type="match status" value="1"/>
</dbReference>
<accession>A0AAV4DPV4</accession>
<dbReference type="InterPro" id="IPR035897">
    <property type="entry name" value="Toll_tir_struct_dom_sf"/>
</dbReference>
<dbReference type="InterPro" id="IPR011029">
    <property type="entry name" value="DEATH-like_dom_sf"/>
</dbReference>
<keyword evidence="6" id="KW-1185">Reference proteome</keyword>
<evidence type="ECO:0000259" key="4">
    <source>
        <dbReference type="PROSITE" id="PS50104"/>
    </source>
</evidence>